<keyword evidence="8" id="KW-0067">ATP-binding</keyword>
<evidence type="ECO:0000256" key="11">
    <source>
        <dbReference type="ARBA" id="ARBA00023306"/>
    </source>
</evidence>
<dbReference type="InterPro" id="IPR050061">
    <property type="entry name" value="MurCDEF_pg_biosynth"/>
</dbReference>
<keyword evidence="12" id="KW-0961">Cell wall biogenesis/degradation</keyword>
<protein>
    <recommendedName>
        <fullName evidence="3 14">UDP-N-acetylmuramate--L-alanine ligase</fullName>
        <ecNumber evidence="3 14">6.3.2.8</ecNumber>
    </recommendedName>
</protein>
<dbReference type="STRING" id="880072.Desac_0506"/>
<sequence>MILITDKTPANHENLNRQHRLPAGAPVMFQLSRTSKLYDPDTKVDFTEPHHLHLLGICGTGMAALAGILKEQGYQISGSDEHTYPPMSTFLEQLGINVCNGFRPENLQPRPDLAVIGNVIRAENPEAQEILRLRLPHLSMPEALNRFLVQDRQALVVSGTHGKTTTSSLLAWLLFAAGLDPGFMIGGIVRNFNANYRVGQGPYVVLEGDEYDTAFFDKRPKFLLFHPRMAILTSVEFDHADIYRDLTHVAQAFTTFVSQLPPDGELLAWGDAPLVRQVASQASCQVAYYGLNSDAFWQGRNLTPKGAGMNFDVHRQGRFWESFYVPLAGRHNVLNTLAALAVLNDLGVDRRSLKEALPDFVGVKRRLEVVGDVAGVTVVDDFAHHPTAVAETLLAARGRFPGRRLLTAFEPRTNTSRRRIFQSDYVNALAAADLILVREPPDLWKAPEDDRFSSAQLVADLNRQGRPAWYFPDTDTLLAALIAKAEPGDVVLVMSNGGFDGLIPRFCQALAQPS</sequence>
<dbReference type="GO" id="GO:0008360">
    <property type="term" value="P:regulation of cell shape"/>
    <property type="evidence" value="ECO:0007669"/>
    <property type="project" value="UniProtKB-KW"/>
</dbReference>
<comment type="catalytic activity">
    <reaction evidence="13">
        <text>UDP-N-acetyl-alpha-D-muramate + L-alanine + ATP = UDP-N-acetyl-alpha-D-muramoyl-L-alanine + ADP + phosphate + H(+)</text>
        <dbReference type="Rhea" id="RHEA:23372"/>
        <dbReference type="ChEBI" id="CHEBI:15378"/>
        <dbReference type="ChEBI" id="CHEBI:30616"/>
        <dbReference type="ChEBI" id="CHEBI:43474"/>
        <dbReference type="ChEBI" id="CHEBI:57972"/>
        <dbReference type="ChEBI" id="CHEBI:70757"/>
        <dbReference type="ChEBI" id="CHEBI:83898"/>
        <dbReference type="ChEBI" id="CHEBI:456216"/>
        <dbReference type="EC" id="6.3.2.8"/>
    </reaction>
</comment>
<dbReference type="EMBL" id="CP002629">
    <property type="protein sequence ID" value="AEB08392.1"/>
    <property type="molecule type" value="Genomic_DNA"/>
</dbReference>
<evidence type="ECO:0000256" key="14">
    <source>
        <dbReference type="NCBIfam" id="TIGR01082"/>
    </source>
</evidence>
<organism evidence="18 19">
    <name type="scientific">Desulfobacca acetoxidans (strain ATCC 700848 / DSM 11109 / ASRB2)</name>
    <dbReference type="NCBI Taxonomy" id="880072"/>
    <lineage>
        <taxon>Bacteria</taxon>
        <taxon>Pseudomonadati</taxon>
        <taxon>Thermodesulfobacteriota</taxon>
        <taxon>Desulfobaccia</taxon>
        <taxon>Desulfobaccales</taxon>
        <taxon>Desulfobaccaceae</taxon>
        <taxon>Desulfobacca</taxon>
    </lineage>
</organism>
<dbReference type="InterPro" id="IPR036615">
    <property type="entry name" value="Mur_ligase_C_dom_sf"/>
</dbReference>
<dbReference type="Pfam" id="PF02875">
    <property type="entry name" value="Mur_ligase_C"/>
    <property type="match status" value="1"/>
</dbReference>
<dbReference type="AlphaFoldDB" id="F2NFX9"/>
<dbReference type="Gene3D" id="3.40.50.720">
    <property type="entry name" value="NAD(P)-binding Rossmann-like Domain"/>
    <property type="match status" value="1"/>
</dbReference>
<keyword evidence="4" id="KW-0963">Cytoplasm</keyword>
<dbReference type="eggNOG" id="COG0773">
    <property type="taxonomic scope" value="Bacteria"/>
</dbReference>
<dbReference type="GO" id="GO:0009252">
    <property type="term" value="P:peptidoglycan biosynthetic process"/>
    <property type="evidence" value="ECO:0007669"/>
    <property type="project" value="UniProtKB-UniRule"/>
</dbReference>
<accession>F2NFX9</accession>
<evidence type="ECO:0000256" key="7">
    <source>
        <dbReference type="ARBA" id="ARBA00022741"/>
    </source>
</evidence>
<keyword evidence="11" id="KW-0131">Cell cycle</keyword>
<dbReference type="NCBIfam" id="TIGR01082">
    <property type="entry name" value="murC"/>
    <property type="match status" value="1"/>
</dbReference>
<dbReference type="KEGG" id="dao:Desac_0506"/>
<evidence type="ECO:0000256" key="2">
    <source>
        <dbReference type="ARBA" id="ARBA00004752"/>
    </source>
</evidence>
<dbReference type="HOGENOM" id="CLU_028104_0_2_7"/>
<evidence type="ECO:0000256" key="9">
    <source>
        <dbReference type="ARBA" id="ARBA00022960"/>
    </source>
</evidence>
<evidence type="ECO:0000256" key="6">
    <source>
        <dbReference type="ARBA" id="ARBA00022618"/>
    </source>
</evidence>
<reference evidence="19" key="2">
    <citation type="submission" date="2011-03" db="EMBL/GenBank/DDBJ databases">
        <title>The complete genome of Desulfobacca acetoxidans DSM 11109.</title>
        <authorList>
            <consortium name="US DOE Joint Genome Institute (JGI-PGF)"/>
            <person name="Lucas S."/>
            <person name="Copeland A."/>
            <person name="Lapidus A."/>
            <person name="Bruce D."/>
            <person name="Goodwin L."/>
            <person name="Pitluck S."/>
            <person name="Peters L."/>
            <person name="Kyrpides N."/>
            <person name="Mavromatis K."/>
            <person name="Ivanova N."/>
            <person name="Ovchinnikova G."/>
            <person name="Teshima H."/>
            <person name="Detter J.C."/>
            <person name="Han C."/>
            <person name="Land M."/>
            <person name="Hauser L."/>
            <person name="Markowitz V."/>
            <person name="Cheng J.-F."/>
            <person name="Hugenholtz P."/>
            <person name="Woyke T."/>
            <person name="Wu D."/>
            <person name="Spring S."/>
            <person name="Schueler E."/>
            <person name="Brambilla E."/>
            <person name="Klenk H.-P."/>
            <person name="Eisen J.A."/>
        </authorList>
    </citation>
    <scope>NUCLEOTIDE SEQUENCE [LARGE SCALE GENOMIC DNA]</scope>
    <source>
        <strain evidence="19">ATCC 700848 / DSM 11109 / ASRB2</strain>
    </source>
</reference>
<proteinExistence type="predicted"/>
<evidence type="ECO:0000256" key="10">
    <source>
        <dbReference type="ARBA" id="ARBA00022984"/>
    </source>
</evidence>
<name>F2NFX9_DESAR</name>
<dbReference type="InterPro" id="IPR004101">
    <property type="entry name" value="Mur_ligase_C"/>
</dbReference>
<dbReference type="InterPro" id="IPR036565">
    <property type="entry name" value="Mur-like_cat_sf"/>
</dbReference>
<reference evidence="18 19" key="1">
    <citation type="journal article" date="2011" name="Stand. Genomic Sci.">
        <title>Complete genome sequence of the acetate-degrading sulfate reducer Desulfobacca acetoxidans type strain (ASRB2).</title>
        <authorList>
            <person name="Goker M."/>
            <person name="Teshima H."/>
            <person name="Lapidus A."/>
            <person name="Nolan M."/>
            <person name="Lucas S."/>
            <person name="Hammon N."/>
            <person name="Deshpande S."/>
            <person name="Cheng J.F."/>
            <person name="Tapia R."/>
            <person name="Han C."/>
            <person name="Goodwin L."/>
            <person name="Pitluck S."/>
            <person name="Huntemann M."/>
            <person name="Liolios K."/>
            <person name="Ivanova N."/>
            <person name="Pagani I."/>
            <person name="Mavromatis K."/>
            <person name="Ovchinikova G."/>
            <person name="Pati A."/>
            <person name="Chen A."/>
            <person name="Palaniappan K."/>
            <person name="Land M."/>
            <person name="Hauser L."/>
            <person name="Brambilla E.M."/>
            <person name="Rohde M."/>
            <person name="Spring S."/>
            <person name="Detter J.C."/>
            <person name="Woyke T."/>
            <person name="Bristow J."/>
            <person name="Eisen J.A."/>
            <person name="Markowitz V."/>
            <person name="Hugenholtz P."/>
            <person name="Kyrpides N.C."/>
            <person name="Klenk H.P."/>
        </authorList>
    </citation>
    <scope>NUCLEOTIDE SEQUENCE [LARGE SCALE GENOMIC DNA]</scope>
    <source>
        <strain evidence="19">ATCC 700848 / DSM 11109 / ASRB2</strain>
    </source>
</reference>
<keyword evidence="10" id="KW-0573">Peptidoglycan synthesis</keyword>
<evidence type="ECO:0000256" key="5">
    <source>
        <dbReference type="ARBA" id="ARBA00022598"/>
    </source>
</evidence>
<dbReference type="Proteomes" id="UP000000483">
    <property type="component" value="Chromosome"/>
</dbReference>
<evidence type="ECO:0000313" key="18">
    <source>
        <dbReference type="EMBL" id="AEB08392.1"/>
    </source>
</evidence>
<dbReference type="EC" id="6.3.2.8" evidence="3 14"/>
<dbReference type="GO" id="GO:0005737">
    <property type="term" value="C:cytoplasm"/>
    <property type="evidence" value="ECO:0007669"/>
    <property type="project" value="UniProtKB-SubCell"/>
</dbReference>
<evidence type="ECO:0000259" key="16">
    <source>
        <dbReference type="Pfam" id="PF02875"/>
    </source>
</evidence>
<keyword evidence="6" id="KW-0132">Cell division</keyword>
<dbReference type="InterPro" id="IPR000713">
    <property type="entry name" value="Mur_ligase_N"/>
</dbReference>
<dbReference type="InterPro" id="IPR013221">
    <property type="entry name" value="Mur_ligase_cen"/>
</dbReference>
<evidence type="ECO:0000256" key="13">
    <source>
        <dbReference type="ARBA" id="ARBA00047833"/>
    </source>
</evidence>
<feature type="domain" description="Mur ligase C-terminal" evidence="16">
    <location>
        <begin position="365"/>
        <end position="497"/>
    </location>
</feature>
<evidence type="ECO:0000256" key="4">
    <source>
        <dbReference type="ARBA" id="ARBA00022490"/>
    </source>
</evidence>
<dbReference type="SUPFAM" id="SSF53623">
    <property type="entry name" value="MurD-like peptide ligases, catalytic domain"/>
    <property type="match status" value="1"/>
</dbReference>
<keyword evidence="5 18" id="KW-0436">Ligase</keyword>
<dbReference type="UniPathway" id="UPA00219"/>
<dbReference type="GO" id="GO:0071555">
    <property type="term" value="P:cell wall organization"/>
    <property type="evidence" value="ECO:0007669"/>
    <property type="project" value="UniProtKB-KW"/>
</dbReference>
<dbReference type="GO" id="GO:0051301">
    <property type="term" value="P:cell division"/>
    <property type="evidence" value="ECO:0007669"/>
    <property type="project" value="UniProtKB-KW"/>
</dbReference>
<keyword evidence="19" id="KW-1185">Reference proteome</keyword>
<evidence type="ECO:0000256" key="1">
    <source>
        <dbReference type="ARBA" id="ARBA00004496"/>
    </source>
</evidence>
<dbReference type="Pfam" id="PF01225">
    <property type="entry name" value="Mur_ligase"/>
    <property type="match status" value="1"/>
</dbReference>
<comment type="pathway">
    <text evidence="2">Cell wall biogenesis; peptidoglycan biosynthesis.</text>
</comment>
<dbReference type="InterPro" id="IPR005757">
    <property type="entry name" value="Mpl"/>
</dbReference>
<dbReference type="PANTHER" id="PTHR43445">
    <property type="entry name" value="UDP-N-ACETYLMURAMATE--L-ALANINE LIGASE-RELATED"/>
    <property type="match status" value="1"/>
</dbReference>
<feature type="domain" description="Mur ligase N-terminal catalytic" evidence="15">
    <location>
        <begin position="51"/>
        <end position="148"/>
    </location>
</feature>
<dbReference type="NCBIfam" id="TIGR01081">
    <property type="entry name" value="mpl"/>
    <property type="match status" value="1"/>
</dbReference>
<dbReference type="GO" id="GO:0008763">
    <property type="term" value="F:UDP-N-acetylmuramate-L-alanine ligase activity"/>
    <property type="evidence" value="ECO:0007669"/>
    <property type="project" value="UniProtKB-UniRule"/>
</dbReference>
<evidence type="ECO:0000256" key="3">
    <source>
        <dbReference type="ARBA" id="ARBA00012211"/>
    </source>
</evidence>
<evidence type="ECO:0000259" key="15">
    <source>
        <dbReference type="Pfam" id="PF01225"/>
    </source>
</evidence>
<evidence type="ECO:0000256" key="8">
    <source>
        <dbReference type="ARBA" id="ARBA00022840"/>
    </source>
</evidence>
<evidence type="ECO:0000313" key="19">
    <source>
        <dbReference type="Proteomes" id="UP000000483"/>
    </source>
</evidence>
<keyword evidence="7" id="KW-0547">Nucleotide-binding</keyword>
<dbReference type="InterPro" id="IPR005758">
    <property type="entry name" value="UDP-N-AcMur_Ala_ligase_MurC"/>
</dbReference>
<gene>
    <name evidence="18" type="ordered locus">Desac_0506</name>
</gene>
<dbReference type="Gene3D" id="3.90.190.20">
    <property type="entry name" value="Mur ligase, C-terminal domain"/>
    <property type="match status" value="1"/>
</dbReference>
<dbReference type="GO" id="GO:0005524">
    <property type="term" value="F:ATP binding"/>
    <property type="evidence" value="ECO:0007669"/>
    <property type="project" value="UniProtKB-KW"/>
</dbReference>
<feature type="domain" description="Mur ligase central" evidence="17">
    <location>
        <begin position="157"/>
        <end position="342"/>
    </location>
</feature>
<dbReference type="Gene3D" id="3.40.1190.10">
    <property type="entry name" value="Mur-like, catalytic domain"/>
    <property type="match status" value="1"/>
</dbReference>
<keyword evidence="9" id="KW-0133">Cell shape</keyword>
<dbReference type="Pfam" id="PF08245">
    <property type="entry name" value="Mur_ligase_M"/>
    <property type="match status" value="1"/>
</dbReference>
<evidence type="ECO:0000256" key="12">
    <source>
        <dbReference type="ARBA" id="ARBA00023316"/>
    </source>
</evidence>
<comment type="subcellular location">
    <subcellularLocation>
        <location evidence="1">Cytoplasm</location>
    </subcellularLocation>
</comment>
<dbReference type="SUPFAM" id="SSF51984">
    <property type="entry name" value="MurCD N-terminal domain"/>
    <property type="match status" value="1"/>
</dbReference>
<evidence type="ECO:0000259" key="17">
    <source>
        <dbReference type="Pfam" id="PF08245"/>
    </source>
</evidence>
<dbReference type="SUPFAM" id="SSF53244">
    <property type="entry name" value="MurD-like peptide ligases, peptide-binding domain"/>
    <property type="match status" value="1"/>
</dbReference>
<dbReference type="PANTHER" id="PTHR43445:SF5">
    <property type="entry name" value="UDP-N-ACETYLMURAMATE--L-ALANYL-GAMMA-D-GLUTAMYL-MESO-2,6-DIAMINOHEPTANDIOATE LIGASE"/>
    <property type="match status" value="1"/>
</dbReference>